<feature type="compositionally biased region" description="Basic and acidic residues" evidence="3">
    <location>
        <begin position="101"/>
        <end position="112"/>
    </location>
</feature>
<organism evidence="5 6">
    <name type="scientific">Daphnia magna</name>
    <dbReference type="NCBI Taxonomy" id="35525"/>
    <lineage>
        <taxon>Eukaryota</taxon>
        <taxon>Metazoa</taxon>
        <taxon>Ecdysozoa</taxon>
        <taxon>Arthropoda</taxon>
        <taxon>Crustacea</taxon>
        <taxon>Branchiopoda</taxon>
        <taxon>Diplostraca</taxon>
        <taxon>Cladocera</taxon>
        <taxon>Anomopoda</taxon>
        <taxon>Daphniidae</taxon>
        <taxon>Daphnia</taxon>
    </lineage>
</organism>
<reference evidence="5 6" key="1">
    <citation type="journal article" date="2023" name="Nucleic Acids Res.">
        <title>The hologenome of Daphnia magna reveals possible DNA methylation and microbiome-mediated evolution of the host genome.</title>
        <authorList>
            <person name="Chaturvedi A."/>
            <person name="Li X."/>
            <person name="Dhandapani V."/>
            <person name="Marshall H."/>
            <person name="Kissane S."/>
            <person name="Cuenca-Cambronero M."/>
            <person name="Asole G."/>
            <person name="Calvet F."/>
            <person name="Ruiz-Romero M."/>
            <person name="Marangio P."/>
            <person name="Guigo R."/>
            <person name="Rago D."/>
            <person name="Mirbahai L."/>
            <person name="Eastwood N."/>
            <person name="Colbourne J.K."/>
            <person name="Zhou J."/>
            <person name="Mallon E."/>
            <person name="Orsini L."/>
        </authorList>
    </citation>
    <scope>NUCLEOTIDE SEQUENCE [LARGE SCALE GENOMIC DNA]</scope>
    <source>
        <strain evidence="5">LRV0_1</strain>
    </source>
</reference>
<dbReference type="EMBL" id="JAOYFB010000003">
    <property type="protein sequence ID" value="KAK4009848.1"/>
    <property type="molecule type" value="Genomic_DNA"/>
</dbReference>
<dbReference type="Pfam" id="PF00076">
    <property type="entry name" value="RRM_1"/>
    <property type="match status" value="1"/>
</dbReference>
<evidence type="ECO:0000256" key="3">
    <source>
        <dbReference type="SAM" id="MobiDB-lite"/>
    </source>
</evidence>
<dbReference type="InterPro" id="IPR000504">
    <property type="entry name" value="RRM_dom"/>
</dbReference>
<dbReference type="InterPro" id="IPR051229">
    <property type="entry name" value="ALYREF_mRNA_export"/>
</dbReference>
<dbReference type="PANTHER" id="PTHR19965:SF82">
    <property type="entry name" value="THO COMPLEX SUBUNIT 4"/>
    <property type="match status" value="1"/>
</dbReference>
<keyword evidence="1 2" id="KW-0694">RNA-binding</keyword>
<dbReference type="Proteomes" id="UP001234178">
    <property type="component" value="Unassembled WGS sequence"/>
</dbReference>
<evidence type="ECO:0000256" key="2">
    <source>
        <dbReference type="PROSITE-ProRule" id="PRU00176"/>
    </source>
</evidence>
<gene>
    <name evidence="5" type="ORF">OUZ56_018993</name>
</gene>
<dbReference type="InterPro" id="IPR012677">
    <property type="entry name" value="Nucleotide-bd_a/b_plait_sf"/>
</dbReference>
<protein>
    <recommendedName>
        <fullName evidence="4">RRM domain-containing protein</fullName>
    </recommendedName>
</protein>
<name>A0ABQ9ZAC3_9CRUS</name>
<dbReference type="SMART" id="SM00360">
    <property type="entry name" value="RRM"/>
    <property type="match status" value="1"/>
</dbReference>
<evidence type="ECO:0000256" key="1">
    <source>
        <dbReference type="ARBA" id="ARBA00022884"/>
    </source>
</evidence>
<feature type="region of interest" description="Disordered" evidence="3">
    <location>
        <begin position="90"/>
        <end position="113"/>
    </location>
</feature>
<dbReference type="Gene3D" id="3.30.70.330">
    <property type="match status" value="1"/>
</dbReference>
<feature type="domain" description="RRM" evidence="4">
    <location>
        <begin position="406"/>
        <end position="484"/>
    </location>
</feature>
<sequence length="550" mass="60631">MPRYSAFPPPPPLPGTKKAFREVHGRALPPGVRKFLAKPAIPVPPLPAKPSATEARTPSPLAVKTPPYASVPLKKPDEASFFRSKIPVRIPASTTSRQKHRDRDTLKGDDGQHIAAKKTLVESLPKALRARSALPEKFDSRIPVRKITVGRADSASIQLTTESAILPPQSSTVFAKIDAVLIPEVAELSEDGWREEMPQADFLVVIRQEQCSGDNLLGQAQSVVFDAAEEQHPTASEIQLQSAPLQTEQSVDEVMCDPFIQPGDNESMASTSPNFKSENVIPRTRNQKRNIALKERRKAKKKAAKLSVAQVPLSTDTDDSIPADGQELVPALVVPATSDLDVISTASDSIDAQPIYCASENVQVKTKPLNNFEGHPPFLPYVFVMDCIRPFVPRPPAEVTPEVYEEYLHVSNIPYSVSSEEVVAFLEELAGPVKFFSMHLNENGSYSGKASVIFERHTDARKALLLYDGKQIDGRKLKMKLFVNGERLYPNHVTLPNPPGTFKVDWVNPPPTNMVVLPSSIHLATNLADRFIDPYVFSILKHFTFPICQN</sequence>
<keyword evidence="6" id="KW-1185">Reference proteome</keyword>
<dbReference type="CDD" id="cd00590">
    <property type="entry name" value="RRM_SF"/>
    <property type="match status" value="1"/>
</dbReference>
<dbReference type="InterPro" id="IPR035979">
    <property type="entry name" value="RBD_domain_sf"/>
</dbReference>
<dbReference type="PROSITE" id="PS50102">
    <property type="entry name" value="RRM"/>
    <property type="match status" value="1"/>
</dbReference>
<dbReference type="PANTHER" id="PTHR19965">
    <property type="entry name" value="RNA AND EXPORT FACTOR BINDING PROTEIN"/>
    <property type="match status" value="1"/>
</dbReference>
<proteinExistence type="predicted"/>
<dbReference type="SUPFAM" id="SSF54928">
    <property type="entry name" value="RNA-binding domain, RBD"/>
    <property type="match status" value="1"/>
</dbReference>
<comment type="caution">
    <text evidence="5">The sequence shown here is derived from an EMBL/GenBank/DDBJ whole genome shotgun (WGS) entry which is preliminary data.</text>
</comment>
<feature type="region of interest" description="Disordered" evidence="3">
    <location>
        <begin position="40"/>
        <end position="70"/>
    </location>
</feature>
<accession>A0ABQ9ZAC3</accession>
<evidence type="ECO:0000259" key="4">
    <source>
        <dbReference type="PROSITE" id="PS50102"/>
    </source>
</evidence>
<evidence type="ECO:0000313" key="6">
    <source>
        <dbReference type="Proteomes" id="UP001234178"/>
    </source>
</evidence>
<evidence type="ECO:0000313" key="5">
    <source>
        <dbReference type="EMBL" id="KAK4009848.1"/>
    </source>
</evidence>